<name>A0A814PAW6_9BILA</name>
<dbReference type="EMBL" id="CAJOAX010001011">
    <property type="protein sequence ID" value="CAF3676226.1"/>
    <property type="molecule type" value="Genomic_DNA"/>
</dbReference>
<evidence type="ECO:0000313" key="8">
    <source>
        <dbReference type="Proteomes" id="UP000663864"/>
    </source>
</evidence>
<protein>
    <submittedName>
        <fullName evidence="3">Uncharacterized protein</fullName>
    </submittedName>
</protein>
<dbReference type="EMBL" id="CAJNOO010002540">
    <property type="protein sequence ID" value="CAF1277197.1"/>
    <property type="molecule type" value="Genomic_DNA"/>
</dbReference>
<evidence type="ECO:0000313" key="3">
    <source>
        <dbReference type="EMBL" id="CAF1102830.1"/>
    </source>
</evidence>
<evidence type="ECO:0000313" key="2">
    <source>
        <dbReference type="EMBL" id="CAF1073437.1"/>
    </source>
</evidence>
<comment type="caution">
    <text evidence="3">The sequence shown here is derived from an EMBL/GenBank/DDBJ whole genome shotgun (WGS) entry which is preliminary data.</text>
</comment>
<keyword evidence="1" id="KW-0812">Transmembrane</keyword>
<evidence type="ECO:0000256" key="1">
    <source>
        <dbReference type="SAM" id="Phobius"/>
    </source>
</evidence>
<feature type="transmembrane region" description="Helical" evidence="1">
    <location>
        <begin position="6"/>
        <end position="31"/>
    </location>
</feature>
<evidence type="ECO:0000313" key="7">
    <source>
        <dbReference type="EMBL" id="CAF4037655.1"/>
    </source>
</evidence>
<sequence length="66" mass="7567">MNETSIAVLTIILGETFLFSLMIISTLIIYYHFAKPNEPTIDIDSIEMSDQNENIISLKSQLEQFQ</sequence>
<proteinExistence type="predicted"/>
<dbReference type="Proteomes" id="UP000663874">
    <property type="component" value="Unassembled WGS sequence"/>
</dbReference>
<dbReference type="Proteomes" id="UP000663882">
    <property type="component" value="Unassembled WGS sequence"/>
</dbReference>
<dbReference type="OrthoDB" id="10014510at2759"/>
<dbReference type="EMBL" id="CAJOBE010007488">
    <property type="protein sequence ID" value="CAF4037655.1"/>
    <property type="molecule type" value="Genomic_DNA"/>
</dbReference>
<organism evidence="3 8">
    <name type="scientific">Rotaria sordida</name>
    <dbReference type="NCBI Taxonomy" id="392033"/>
    <lineage>
        <taxon>Eukaryota</taxon>
        <taxon>Metazoa</taxon>
        <taxon>Spiralia</taxon>
        <taxon>Gnathifera</taxon>
        <taxon>Rotifera</taxon>
        <taxon>Eurotatoria</taxon>
        <taxon>Bdelloidea</taxon>
        <taxon>Philodinida</taxon>
        <taxon>Philodinidae</taxon>
        <taxon>Rotaria</taxon>
    </lineage>
</organism>
<dbReference type="EMBL" id="CAJNOT010000889">
    <property type="protein sequence ID" value="CAF1102830.1"/>
    <property type="molecule type" value="Genomic_DNA"/>
</dbReference>
<dbReference type="Proteomes" id="UP000663823">
    <property type="component" value="Unassembled WGS sequence"/>
</dbReference>
<evidence type="ECO:0000313" key="5">
    <source>
        <dbReference type="EMBL" id="CAF3676226.1"/>
    </source>
</evidence>
<gene>
    <name evidence="7" type="ORF">FNK824_LOCUS28002</name>
    <name evidence="6" type="ORF">JBS370_LOCUS9494</name>
    <name evidence="5" type="ORF">OTI717_LOCUS10908</name>
    <name evidence="4" type="ORF">RFH988_LOCUS28504</name>
    <name evidence="2" type="ORF">SEV965_LOCUS14476</name>
    <name evidence="3" type="ORF">ZHD862_LOCUS17691</name>
</gene>
<keyword evidence="1" id="KW-1133">Transmembrane helix</keyword>
<evidence type="ECO:0000313" key="4">
    <source>
        <dbReference type="EMBL" id="CAF1277197.1"/>
    </source>
</evidence>
<dbReference type="Proteomes" id="UP000663864">
    <property type="component" value="Unassembled WGS sequence"/>
</dbReference>
<evidence type="ECO:0000313" key="6">
    <source>
        <dbReference type="EMBL" id="CAF3700823.1"/>
    </source>
</evidence>
<dbReference type="EMBL" id="CAJNOU010000723">
    <property type="protein sequence ID" value="CAF1073437.1"/>
    <property type="molecule type" value="Genomic_DNA"/>
</dbReference>
<accession>A0A814PAW6</accession>
<dbReference type="AlphaFoldDB" id="A0A814PAW6"/>
<keyword evidence="1" id="KW-0472">Membrane</keyword>
<dbReference type="EMBL" id="CAJOBD010000646">
    <property type="protein sequence ID" value="CAF3700823.1"/>
    <property type="molecule type" value="Genomic_DNA"/>
</dbReference>
<reference evidence="3" key="1">
    <citation type="submission" date="2021-02" db="EMBL/GenBank/DDBJ databases">
        <authorList>
            <person name="Nowell W R."/>
        </authorList>
    </citation>
    <scope>NUCLEOTIDE SEQUENCE</scope>
</reference>
<dbReference type="Proteomes" id="UP000663889">
    <property type="component" value="Unassembled WGS sequence"/>
</dbReference>
<dbReference type="Proteomes" id="UP000663836">
    <property type="component" value="Unassembled WGS sequence"/>
</dbReference>